<name>A0ACC0Y5X5_9ROSI</name>
<protein>
    <submittedName>
        <fullName evidence="1">Uncharacterized protein</fullName>
    </submittedName>
</protein>
<proteinExistence type="predicted"/>
<sequence>MMEDNKVRGHSRVGNTHQSVSYDPFLGLVNYYLPVYQRLLGKGSPVDRLTQEEQAVGLYSGEPLARNIIALVEEGKTRGFGSGDDLLHTKGNRLYIPRWDNVRKELIKECHDSLWAGHPGLAQPIAVRETMGECLSMDFITCLPKVEGSGSIIVVMDRFSKYATFIPASTDCTQKKQQSFSSATSSSYGAFRQA</sequence>
<dbReference type="EMBL" id="CM047744">
    <property type="protein sequence ID" value="KAJ0028741.1"/>
    <property type="molecule type" value="Genomic_DNA"/>
</dbReference>
<evidence type="ECO:0000313" key="1">
    <source>
        <dbReference type="EMBL" id="KAJ0028741.1"/>
    </source>
</evidence>
<comment type="caution">
    <text evidence="1">The sequence shown here is derived from an EMBL/GenBank/DDBJ whole genome shotgun (WGS) entry which is preliminary data.</text>
</comment>
<keyword evidence="2" id="KW-1185">Reference proteome</keyword>
<evidence type="ECO:0000313" key="2">
    <source>
        <dbReference type="Proteomes" id="UP001163603"/>
    </source>
</evidence>
<gene>
    <name evidence="1" type="ORF">Pint_36575</name>
</gene>
<reference evidence="2" key="1">
    <citation type="journal article" date="2023" name="G3 (Bethesda)">
        <title>Genome assembly and association tests identify interacting loci associated with vigor, precocity, and sex in interspecific pistachio rootstocks.</title>
        <authorList>
            <person name="Palmer W."/>
            <person name="Jacygrad E."/>
            <person name="Sagayaradj S."/>
            <person name="Cavanaugh K."/>
            <person name="Han R."/>
            <person name="Bertier L."/>
            <person name="Beede B."/>
            <person name="Kafkas S."/>
            <person name="Golino D."/>
            <person name="Preece J."/>
            <person name="Michelmore R."/>
        </authorList>
    </citation>
    <scope>NUCLEOTIDE SEQUENCE [LARGE SCALE GENOMIC DNA]</scope>
</reference>
<organism evidence="1 2">
    <name type="scientific">Pistacia integerrima</name>
    <dbReference type="NCBI Taxonomy" id="434235"/>
    <lineage>
        <taxon>Eukaryota</taxon>
        <taxon>Viridiplantae</taxon>
        <taxon>Streptophyta</taxon>
        <taxon>Embryophyta</taxon>
        <taxon>Tracheophyta</taxon>
        <taxon>Spermatophyta</taxon>
        <taxon>Magnoliopsida</taxon>
        <taxon>eudicotyledons</taxon>
        <taxon>Gunneridae</taxon>
        <taxon>Pentapetalae</taxon>
        <taxon>rosids</taxon>
        <taxon>malvids</taxon>
        <taxon>Sapindales</taxon>
        <taxon>Anacardiaceae</taxon>
        <taxon>Pistacia</taxon>
    </lineage>
</organism>
<dbReference type="Proteomes" id="UP001163603">
    <property type="component" value="Chromosome 9"/>
</dbReference>
<accession>A0ACC0Y5X5</accession>